<reference evidence="1 2" key="1">
    <citation type="submission" date="2019-06" db="EMBL/GenBank/DDBJ databases">
        <title>Spirosoma utsteinense sp. nov. isolated from Antarctic ice-free soils.</title>
        <authorList>
            <person name="Tahon G."/>
        </authorList>
    </citation>
    <scope>NUCLEOTIDE SEQUENCE [LARGE SCALE GENOMIC DNA]</scope>
    <source>
        <strain evidence="1 2">LMG 31447</strain>
    </source>
</reference>
<sequence>MKTRLPYSNRNQLVLSANGTMLHNGIKFSLAGDTLLRQCREK</sequence>
<comment type="caution">
    <text evidence="1">The sequence shown here is derived from an EMBL/GenBank/DDBJ whole genome shotgun (WGS) entry which is preliminary data.</text>
</comment>
<name>A0ABR6VZX9_9BACT</name>
<organism evidence="1 2">
    <name type="scientific">Spirosoma utsteinense</name>
    <dbReference type="NCBI Taxonomy" id="2585773"/>
    <lineage>
        <taxon>Bacteria</taxon>
        <taxon>Pseudomonadati</taxon>
        <taxon>Bacteroidota</taxon>
        <taxon>Cytophagia</taxon>
        <taxon>Cytophagales</taxon>
        <taxon>Cytophagaceae</taxon>
        <taxon>Spirosoma</taxon>
    </lineage>
</organism>
<evidence type="ECO:0000313" key="1">
    <source>
        <dbReference type="EMBL" id="MBC3789906.1"/>
    </source>
</evidence>
<proteinExistence type="predicted"/>
<dbReference type="Proteomes" id="UP000700732">
    <property type="component" value="Unassembled WGS sequence"/>
</dbReference>
<dbReference type="EMBL" id="VFIA01000002">
    <property type="protein sequence ID" value="MBC3789906.1"/>
    <property type="molecule type" value="Genomic_DNA"/>
</dbReference>
<protein>
    <submittedName>
        <fullName evidence="1">Uncharacterized protein</fullName>
    </submittedName>
</protein>
<gene>
    <name evidence="1" type="ORF">FH603_390</name>
</gene>
<evidence type="ECO:0000313" key="2">
    <source>
        <dbReference type="Proteomes" id="UP000700732"/>
    </source>
</evidence>
<dbReference type="RefSeq" id="WP_262891278.1">
    <property type="nucleotide sequence ID" value="NZ_VFIA01000002.1"/>
</dbReference>
<accession>A0ABR6VZX9</accession>
<keyword evidence="2" id="KW-1185">Reference proteome</keyword>